<protein>
    <submittedName>
        <fullName evidence="1">Uncharacterized protein</fullName>
    </submittedName>
</protein>
<keyword evidence="2" id="KW-1185">Reference proteome</keyword>
<dbReference type="Proteomes" id="UP000309561">
    <property type="component" value="Unassembled WGS sequence"/>
</dbReference>
<reference evidence="1 2" key="1">
    <citation type="submission" date="2019-04" db="EMBL/GenBank/DDBJ databases">
        <title>Sulfurimonas crateris sp. nov. a facultative anaerobic sulfur-oxidizing chemolithautotrophic bacterium isolated from a terrestrial mud vulcano.</title>
        <authorList>
            <person name="Ratnikova N.M."/>
            <person name="Slobodkin A.I."/>
            <person name="Merkel A.Y."/>
            <person name="Novikov A."/>
            <person name="Bonch-Osmolovskaya E.A."/>
            <person name="Slobodkina G.B."/>
        </authorList>
    </citation>
    <scope>NUCLEOTIDE SEQUENCE [LARGE SCALE GENOMIC DNA]</scope>
    <source>
        <strain evidence="1 2">SN118</strain>
    </source>
</reference>
<evidence type="ECO:0000313" key="1">
    <source>
        <dbReference type="EMBL" id="TKI68648.1"/>
    </source>
</evidence>
<organism evidence="1 2">
    <name type="scientific">Sulfurimonas crateris</name>
    <dbReference type="NCBI Taxonomy" id="2574727"/>
    <lineage>
        <taxon>Bacteria</taxon>
        <taxon>Pseudomonadati</taxon>
        <taxon>Campylobacterota</taxon>
        <taxon>Epsilonproteobacteria</taxon>
        <taxon>Campylobacterales</taxon>
        <taxon>Sulfurimonadaceae</taxon>
        <taxon>Sulfurimonas</taxon>
    </lineage>
</organism>
<comment type="caution">
    <text evidence="1">The sequence shown here is derived from an EMBL/GenBank/DDBJ whole genome shotgun (WGS) entry which is preliminary data.</text>
</comment>
<accession>A0A4U2Z3G6</accession>
<gene>
    <name evidence="1" type="ORF">FCU45_09505</name>
</gene>
<evidence type="ECO:0000313" key="2">
    <source>
        <dbReference type="Proteomes" id="UP000309561"/>
    </source>
</evidence>
<dbReference type="AlphaFoldDB" id="A0A4U2Z3G6"/>
<name>A0A4U2Z3G6_9BACT</name>
<dbReference type="RefSeq" id="WP_137014671.1">
    <property type="nucleotide sequence ID" value="NZ_SZPX01000007.1"/>
</dbReference>
<proteinExistence type="predicted"/>
<dbReference type="EMBL" id="SZPX01000007">
    <property type="protein sequence ID" value="TKI68648.1"/>
    <property type="molecule type" value="Genomic_DNA"/>
</dbReference>
<sequence>MFGLFKGLNSKKLKFAVKAYLNPAYKKAAEITLGRSIDLIELSKLRDEVDKCVDFTYSINLQYLDGSDDGVRAQSHFIAMLCLLNSLTKTSFPEDGFLKEVTIFALGILGYEVENNIVKLDYPNHKDKAIYEQCVAYLNNREITPAEKEIEEFILNDRIDEVVEAKSYCNEVLSVEKYLEKYINPNTSEKLMHGNTRQFYIHWLMSSSALELNTALKNNHSYLQALYCIIRAISSEKNNNNDDSRIFILSFLAEIKLTMLRDGKNIPFIDDNKDFFTEIYNTSVNEIKLLDVAENINYDEWFDLLKKEAVNHHNQLFISDDGISYFDLLGKTNFKLAYDDKINPKILAKEFADTLDDDFSIVEDMIQKGLR</sequence>